<dbReference type="AlphaFoldDB" id="A0A3P6SLG9"/>
<dbReference type="Proteomes" id="UP000277928">
    <property type="component" value="Unassembled WGS sequence"/>
</dbReference>
<dbReference type="OrthoDB" id="5838366at2759"/>
<evidence type="ECO:0000313" key="3">
    <source>
        <dbReference type="EMBL" id="VDK73157.1"/>
    </source>
</evidence>
<keyword evidence="2" id="KW-0812">Transmembrane</keyword>
<keyword evidence="2" id="KW-0472">Membrane</keyword>
<reference evidence="3 4" key="1">
    <citation type="submission" date="2018-08" db="EMBL/GenBank/DDBJ databases">
        <authorList>
            <person name="Laetsch R D."/>
            <person name="Stevens L."/>
            <person name="Kumar S."/>
            <person name="Blaxter L. M."/>
        </authorList>
    </citation>
    <scope>NUCLEOTIDE SEQUENCE [LARGE SCALE GENOMIC DNA]</scope>
</reference>
<evidence type="ECO:0000313" key="4">
    <source>
        <dbReference type="Proteomes" id="UP000277928"/>
    </source>
</evidence>
<accession>A0A3P6SLG9</accession>
<feature type="region of interest" description="Disordered" evidence="1">
    <location>
        <begin position="58"/>
        <end position="78"/>
    </location>
</feature>
<protein>
    <recommendedName>
        <fullName evidence="5">BRICHOS domain-containing protein</fullName>
    </recommendedName>
</protein>
<evidence type="ECO:0008006" key="5">
    <source>
        <dbReference type="Google" id="ProtNLM"/>
    </source>
</evidence>
<keyword evidence="4" id="KW-1185">Reference proteome</keyword>
<evidence type="ECO:0000256" key="1">
    <source>
        <dbReference type="SAM" id="MobiDB-lite"/>
    </source>
</evidence>
<feature type="transmembrane region" description="Helical" evidence="2">
    <location>
        <begin position="314"/>
        <end position="340"/>
    </location>
</feature>
<sequence length="575" mass="65876">MDYESPAKKVEQQEIIEHYITESRRTPGTSGARVPLQEILKETVERRYSEELPVRDRYRISQNSMQQTSSTSNSEAERRFYATGERDCSRDASFMQTSGTSVGGQMDSDNLDRSAPNIHSYGYDVHEVHTSGGGARIVQTHGTGLIHSDESVIEQTERTLNERRTRGDRSVEHRRITLIEERGEKKHLKVPSPLRASHKEVAFHDSTRSTVDYLKPVYTLPLSSGEKTEAYRRLDILPEESKLSRKDSYKRMQMGQQDDSTDVYVPRSDASLIADFAKSRSQLSDEIPSLWERMAQFMRKIFSRARNATWTPRLICLLLLFSLFVILFFILLAVVLNALFGSYSERTLYLYPPACKKCHPPAVSTTNNQIPSILHVSFHGSSQARFDLLGNLPFRSNSSSVIDFDTGYVAIADHALISRAGRQFACFLVPLDRSAIPTIPALRDALSSVTSEIYSEYGWQEYWQYNAEAIDSKVARRKFSNKIDICQSARWYLLKHTVYTSDSSCSNCYDFCLPNYAIQRLHKYEDDMTIGIRRLDCFRLHVQEWEKYQIHPDSQGGHWSYPKISSMRPETLLGN</sequence>
<dbReference type="EMBL" id="UYRX01000084">
    <property type="protein sequence ID" value="VDK73157.1"/>
    <property type="molecule type" value="Genomic_DNA"/>
</dbReference>
<evidence type="ECO:0000256" key="2">
    <source>
        <dbReference type="SAM" id="Phobius"/>
    </source>
</evidence>
<keyword evidence="2" id="KW-1133">Transmembrane helix</keyword>
<name>A0A3P6SLG9_LITSI</name>
<proteinExistence type="predicted"/>
<organism evidence="3 4">
    <name type="scientific">Litomosoides sigmodontis</name>
    <name type="common">Filarial nematode worm</name>
    <dbReference type="NCBI Taxonomy" id="42156"/>
    <lineage>
        <taxon>Eukaryota</taxon>
        <taxon>Metazoa</taxon>
        <taxon>Ecdysozoa</taxon>
        <taxon>Nematoda</taxon>
        <taxon>Chromadorea</taxon>
        <taxon>Rhabditida</taxon>
        <taxon>Spirurina</taxon>
        <taxon>Spiruromorpha</taxon>
        <taxon>Filarioidea</taxon>
        <taxon>Onchocercidae</taxon>
        <taxon>Litomosoides</taxon>
    </lineage>
</organism>
<dbReference type="OMA" id="WQEYWQY"/>
<feature type="compositionally biased region" description="Low complexity" evidence="1">
    <location>
        <begin position="61"/>
        <end position="74"/>
    </location>
</feature>
<gene>
    <name evidence="3" type="ORF">NLS_LOCUS2008</name>
</gene>